<keyword evidence="3" id="KW-1185">Reference proteome</keyword>
<feature type="compositionally biased region" description="Polar residues" evidence="1">
    <location>
        <begin position="304"/>
        <end position="314"/>
    </location>
</feature>
<comment type="caution">
    <text evidence="2">The sequence shown here is derived from an EMBL/GenBank/DDBJ whole genome shotgun (WGS) entry which is preliminary data.</text>
</comment>
<evidence type="ECO:0000313" key="2">
    <source>
        <dbReference type="EMBL" id="TRY86890.1"/>
    </source>
</evidence>
<dbReference type="Proteomes" id="UP000316079">
    <property type="component" value="Unassembled WGS sequence"/>
</dbReference>
<sequence length="464" mass="51121">MTRLANQTVAHLNEHQGELKSFYETLRSLSEKPRKSPSLELPHYNETKKKTIRSRSEKCLTDTTYSIWPLNPSPRSATRLSPATACGSDEYSRKSNTPQSSDAFSFFSFDADGATRNNPWHDQAHATVQKSGHTGLDGEGDFSAAQVQISTRLAASSSSSLSASPLAPLAVSLIDRVEDLDDWWHLMFDSPKASVQHACLAPRTAAPADTQPVSCSLHPDREESGVYGGIVTVEILLGQFLSVGKYSTARPIAIHSVRRKSITSGEAGRQKLPSFAGSAHRSIVGGGIHPRSPPVNQRKKKNPTGGSRAQNAVNQPEEEQSERAKMAVFRAASDLPKHMLPGPYPKTPEERAAAAKKYNMILEDYEPYPDDGWGNGDYPMLPNRSQHERDPYYEWDNTQMRRNWGEPCCTINDIVMSAYAHYMLLNKGFKADGGGKMLKKLKVTVNASSGSTCENVQQIHQLSH</sequence>
<dbReference type="AlphaFoldDB" id="A0A553QAD6"/>
<feature type="region of interest" description="Disordered" evidence="1">
    <location>
        <begin position="262"/>
        <end position="324"/>
    </location>
</feature>
<evidence type="ECO:0000313" key="3">
    <source>
        <dbReference type="Proteomes" id="UP000316079"/>
    </source>
</evidence>
<accession>A0A553QAD6</accession>
<feature type="region of interest" description="Disordered" evidence="1">
    <location>
        <begin position="71"/>
        <end position="98"/>
    </location>
</feature>
<dbReference type="GO" id="GO:0005739">
    <property type="term" value="C:mitochondrion"/>
    <property type="evidence" value="ECO:0007669"/>
    <property type="project" value="InterPro"/>
</dbReference>
<reference evidence="2 3" key="1">
    <citation type="journal article" date="2019" name="Sci. Data">
        <title>Hybrid genome assembly and annotation of Danionella translucida.</title>
        <authorList>
            <person name="Kadobianskyi M."/>
            <person name="Schulze L."/>
            <person name="Schuelke M."/>
            <person name="Judkewitz B."/>
        </authorList>
    </citation>
    <scope>NUCLEOTIDE SEQUENCE [LARGE SCALE GENOMIC DNA]</scope>
    <source>
        <strain evidence="2 3">Bolton</strain>
    </source>
</reference>
<dbReference type="EMBL" id="SRMA01026172">
    <property type="protein sequence ID" value="TRY86890.1"/>
    <property type="molecule type" value="Genomic_DNA"/>
</dbReference>
<dbReference type="PANTHER" id="PTHR12840:SF1">
    <property type="entry name" value="NADH DEHYDROGENASE [UBIQUINONE] 1 BETA SUBCOMPLEX SUBUNIT 8, MITOCHONDRIAL"/>
    <property type="match status" value="1"/>
</dbReference>
<organism evidence="2 3">
    <name type="scientific">Danionella cerebrum</name>
    <dbReference type="NCBI Taxonomy" id="2873325"/>
    <lineage>
        <taxon>Eukaryota</taxon>
        <taxon>Metazoa</taxon>
        <taxon>Chordata</taxon>
        <taxon>Craniata</taxon>
        <taxon>Vertebrata</taxon>
        <taxon>Euteleostomi</taxon>
        <taxon>Actinopterygii</taxon>
        <taxon>Neopterygii</taxon>
        <taxon>Teleostei</taxon>
        <taxon>Ostariophysi</taxon>
        <taxon>Cypriniformes</taxon>
        <taxon>Danionidae</taxon>
        <taxon>Danioninae</taxon>
        <taxon>Danionella</taxon>
    </lineage>
</organism>
<evidence type="ECO:0000256" key="1">
    <source>
        <dbReference type="SAM" id="MobiDB-lite"/>
    </source>
</evidence>
<dbReference type="Pfam" id="PF05821">
    <property type="entry name" value="NDUF_B8"/>
    <property type="match status" value="1"/>
</dbReference>
<protein>
    <submittedName>
        <fullName evidence="2">Uncharacterized protein</fullName>
    </submittedName>
</protein>
<name>A0A553QAD6_9TELE</name>
<dbReference type="OrthoDB" id="2014058at2759"/>
<proteinExistence type="predicted"/>
<dbReference type="InterPro" id="IPR008699">
    <property type="entry name" value="NDUFB8"/>
</dbReference>
<dbReference type="STRING" id="623744.A0A553QAD6"/>
<gene>
    <name evidence="2" type="ORF">DNTS_009015</name>
</gene>
<dbReference type="PANTHER" id="PTHR12840">
    <property type="entry name" value="NADH-UBIQUINONE OXIDOREDUCTASE ASHI SUBUNIT"/>
    <property type="match status" value="1"/>
</dbReference>